<dbReference type="Proteomes" id="UP000283895">
    <property type="component" value="Unassembled WGS sequence"/>
</dbReference>
<evidence type="ECO:0000256" key="5">
    <source>
        <dbReference type="ARBA" id="ARBA00038359"/>
    </source>
</evidence>
<keyword evidence="3 7" id="KW-1133">Transmembrane helix</keyword>
<evidence type="ECO:0000259" key="8">
    <source>
        <dbReference type="Pfam" id="PF20684"/>
    </source>
</evidence>
<evidence type="ECO:0000256" key="3">
    <source>
        <dbReference type="ARBA" id="ARBA00022989"/>
    </source>
</evidence>
<feature type="transmembrane region" description="Helical" evidence="7">
    <location>
        <begin position="248"/>
        <end position="272"/>
    </location>
</feature>
<comment type="caution">
    <text evidence="9">The sequence shown here is derived from an EMBL/GenBank/DDBJ whole genome shotgun (WGS) entry which is preliminary data.</text>
</comment>
<evidence type="ECO:0000313" key="9">
    <source>
        <dbReference type="EMBL" id="ROW10146.1"/>
    </source>
</evidence>
<feature type="transmembrane region" description="Helical" evidence="7">
    <location>
        <begin position="203"/>
        <end position="228"/>
    </location>
</feature>
<reference evidence="9 10" key="1">
    <citation type="submission" date="2015-09" db="EMBL/GenBank/DDBJ databases">
        <title>Host preference determinants of Valsa canker pathogens revealed by comparative genomics.</title>
        <authorList>
            <person name="Yin Z."/>
            <person name="Huang L."/>
        </authorList>
    </citation>
    <scope>NUCLEOTIDE SEQUENCE [LARGE SCALE GENOMIC DNA]</scope>
    <source>
        <strain evidence="9 10">03-1</strain>
    </source>
</reference>
<evidence type="ECO:0000313" key="10">
    <source>
        <dbReference type="Proteomes" id="UP000283895"/>
    </source>
</evidence>
<accession>A0A423X2Y0</accession>
<organism evidence="9 10">
    <name type="scientific">Cytospora schulzeri</name>
    <dbReference type="NCBI Taxonomy" id="448051"/>
    <lineage>
        <taxon>Eukaryota</taxon>
        <taxon>Fungi</taxon>
        <taxon>Dikarya</taxon>
        <taxon>Ascomycota</taxon>
        <taxon>Pezizomycotina</taxon>
        <taxon>Sordariomycetes</taxon>
        <taxon>Sordariomycetidae</taxon>
        <taxon>Diaporthales</taxon>
        <taxon>Cytosporaceae</taxon>
        <taxon>Cytospora</taxon>
    </lineage>
</organism>
<dbReference type="GO" id="GO:0016020">
    <property type="term" value="C:membrane"/>
    <property type="evidence" value="ECO:0007669"/>
    <property type="project" value="UniProtKB-SubCell"/>
</dbReference>
<dbReference type="PANTHER" id="PTHR33048">
    <property type="entry name" value="PTH11-LIKE INTEGRAL MEMBRANE PROTEIN (AFU_ORTHOLOGUE AFUA_5G11245)"/>
    <property type="match status" value="1"/>
</dbReference>
<feature type="transmembrane region" description="Helical" evidence="7">
    <location>
        <begin position="122"/>
        <end position="146"/>
    </location>
</feature>
<keyword evidence="4 7" id="KW-0472">Membrane</keyword>
<comment type="subcellular location">
    <subcellularLocation>
        <location evidence="1">Membrane</location>
        <topology evidence="1">Multi-pass membrane protein</topology>
    </subcellularLocation>
</comment>
<name>A0A423X2Y0_9PEZI</name>
<gene>
    <name evidence="9" type="ORF">VMCG_01838</name>
</gene>
<proteinExistence type="inferred from homology"/>
<feature type="region of interest" description="Disordered" evidence="6">
    <location>
        <begin position="330"/>
        <end position="413"/>
    </location>
</feature>
<feature type="transmembrane region" description="Helical" evidence="7">
    <location>
        <begin position="84"/>
        <end position="101"/>
    </location>
</feature>
<evidence type="ECO:0000256" key="6">
    <source>
        <dbReference type="SAM" id="MobiDB-lite"/>
    </source>
</evidence>
<dbReference type="OrthoDB" id="5417887at2759"/>
<evidence type="ECO:0000256" key="1">
    <source>
        <dbReference type="ARBA" id="ARBA00004141"/>
    </source>
</evidence>
<keyword evidence="10" id="KW-1185">Reference proteome</keyword>
<dbReference type="STRING" id="356882.A0A423X2Y0"/>
<dbReference type="InterPro" id="IPR049326">
    <property type="entry name" value="Rhodopsin_dom_fungi"/>
</dbReference>
<dbReference type="PANTHER" id="PTHR33048:SF42">
    <property type="entry name" value="INTEGRAL MEMBRANE PROTEIN"/>
    <property type="match status" value="1"/>
</dbReference>
<feature type="region of interest" description="Disordered" evidence="6">
    <location>
        <begin position="276"/>
        <end position="311"/>
    </location>
</feature>
<feature type="transmembrane region" description="Helical" evidence="7">
    <location>
        <begin position="166"/>
        <end position="191"/>
    </location>
</feature>
<comment type="similarity">
    <text evidence="5">Belongs to the SAT4 family.</text>
</comment>
<feature type="transmembrane region" description="Helical" evidence="7">
    <location>
        <begin position="20"/>
        <end position="40"/>
    </location>
</feature>
<dbReference type="InterPro" id="IPR052337">
    <property type="entry name" value="SAT4-like"/>
</dbReference>
<keyword evidence="2 7" id="KW-0812">Transmembrane</keyword>
<feature type="transmembrane region" description="Helical" evidence="7">
    <location>
        <begin position="52"/>
        <end position="72"/>
    </location>
</feature>
<dbReference type="EMBL" id="LKEA01000003">
    <property type="protein sequence ID" value="ROW10146.1"/>
    <property type="molecule type" value="Genomic_DNA"/>
</dbReference>
<dbReference type="AlphaFoldDB" id="A0A423X2Y0"/>
<feature type="domain" description="Rhodopsin" evidence="8">
    <location>
        <begin position="37"/>
        <end position="272"/>
    </location>
</feature>
<protein>
    <recommendedName>
        <fullName evidence="8">Rhodopsin domain-containing protein</fullName>
    </recommendedName>
</protein>
<evidence type="ECO:0000256" key="4">
    <source>
        <dbReference type="ARBA" id="ARBA00023136"/>
    </source>
</evidence>
<evidence type="ECO:0000256" key="7">
    <source>
        <dbReference type="SAM" id="Phobius"/>
    </source>
</evidence>
<feature type="compositionally biased region" description="Polar residues" evidence="6">
    <location>
        <begin position="335"/>
        <end position="362"/>
    </location>
</feature>
<dbReference type="Pfam" id="PF20684">
    <property type="entry name" value="Fung_rhodopsin"/>
    <property type="match status" value="1"/>
</dbReference>
<sequence>MDVDRMDAFLMRPGYAELAKTVNSICASITTVFLFTRLWARRTQYKGLWWDDFLLIATWAFQLAGNGLAAAAPLYGFNIVTGSAHGWVFVFSAVSCFYIAMGLGKTAFATTLLRLSGGGTRVLLWFVVAIVCAFQTAVTIVTWLNICGTAAAEASISERCVPMNTLLGIHIGNAVVTVCSDMTLAFLPWKIITNVYLPKKEKWTVALTMSLVGLAGPVCLARVAIAGMTQELENKHGKVDWSYGAVTIWGLLQAEVTIYVVAQTIPLLRVLLLSDSSRDSKSPGSAAGRTSPNRSEKGRPPAGIDSIQEVRPSIELVQLPTGKIVSADSEEGQAFKSSQAGENTGRATPATETAISQPQLSQGGTGVSPDDETHRIWADMGLSRRAWSKSPSPPPEDLQHQSLNASGRAWTRS</sequence>
<evidence type="ECO:0000256" key="2">
    <source>
        <dbReference type="ARBA" id="ARBA00022692"/>
    </source>
</evidence>